<gene>
    <name evidence="9" type="primary">stkP_2</name>
    <name evidence="9" type="ORF">Pan181_18300</name>
</gene>
<evidence type="ECO:0000256" key="5">
    <source>
        <dbReference type="PROSITE-ProRule" id="PRU10141"/>
    </source>
</evidence>
<dbReference type="PROSITE" id="PS00107">
    <property type="entry name" value="PROTEIN_KINASE_ATP"/>
    <property type="match status" value="1"/>
</dbReference>
<keyword evidence="7" id="KW-1133">Transmembrane helix</keyword>
<keyword evidence="7" id="KW-0812">Transmembrane</keyword>
<evidence type="ECO:0000256" key="4">
    <source>
        <dbReference type="ARBA" id="ARBA00022840"/>
    </source>
</evidence>
<feature type="transmembrane region" description="Helical" evidence="7">
    <location>
        <begin position="323"/>
        <end position="343"/>
    </location>
</feature>
<dbReference type="AlphaFoldDB" id="A0A518ALN0"/>
<dbReference type="Proteomes" id="UP000315750">
    <property type="component" value="Chromosome"/>
</dbReference>
<keyword evidence="3 9" id="KW-0418">Kinase</keyword>
<evidence type="ECO:0000256" key="2">
    <source>
        <dbReference type="ARBA" id="ARBA00022741"/>
    </source>
</evidence>
<feature type="region of interest" description="Disordered" evidence="6">
    <location>
        <begin position="285"/>
        <end position="313"/>
    </location>
</feature>
<keyword evidence="7" id="KW-0472">Membrane</keyword>
<dbReference type="PROSITE" id="PS00108">
    <property type="entry name" value="PROTEIN_KINASE_ST"/>
    <property type="match status" value="1"/>
</dbReference>
<keyword evidence="4 5" id="KW-0067">ATP-binding</keyword>
<dbReference type="InterPro" id="IPR017441">
    <property type="entry name" value="Protein_kinase_ATP_BS"/>
</dbReference>
<dbReference type="SUPFAM" id="SSF56112">
    <property type="entry name" value="Protein kinase-like (PK-like)"/>
    <property type="match status" value="1"/>
</dbReference>
<dbReference type="Gene3D" id="1.10.510.10">
    <property type="entry name" value="Transferase(Phosphotransferase) domain 1"/>
    <property type="match status" value="1"/>
</dbReference>
<dbReference type="Pfam" id="PF00069">
    <property type="entry name" value="Pkinase"/>
    <property type="match status" value="1"/>
</dbReference>
<dbReference type="CDD" id="cd14014">
    <property type="entry name" value="STKc_PknB_like"/>
    <property type="match status" value="1"/>
</dbReference>
<keyword evidence="10" id="KW-1185">Reference proteome</keyword>
<dbReference type="PROSITE" id="PS50011">
    <property type="entry name" value="PROTEIN_KINASE_DOM"/>
    <property type="match status" value="1"/>
</dbReference>
<dbReference type="EMBL" id="CP036278">
    <property type="protein sequence ID" value="QDU55637.1"/>
    <property type="molecule type" value="Genomic_DNA"/>
</dbReference>
<protein>
    <submittedName>
        <fullName evidence="9">Serine/threonine-protein kinase StkP</fullName>
        <ecNumber evidence="9">2.7.11.1</ecNumber>
    </submittedName>
</protein>
<evidence type="ECO:0000313" key="10">
    <source>
        <dbReference type="Proteomes" id="UP000315750"/>
    </source>
</evidence>
<dbReference type="KEGG" id="amuc:Pan181_18300"/>
<evidence type="ECO:0000256" key="1">
    <source>
        <dbReference type="ARBA" id="ARBA00022679"/>
    </source>
</evidence>
<dbReference type="SMART" id="SM00220">
    <property type="entry name" value="S_TKc"/>
    <property type="match status" value="1"/>
</dbReference>
<dbReference type="InterPro" id="IPR011009">
    <property type="entry name" value="Kinase-like_dom_sf"/>
</dbReference>
<dbReference type="GO" id="GO:0004674">
    <property type="term" value="F:protein serine/threonine kinase activity"/>
    <property type="evidence" value="ECO:0007669"/>
    <property type="project" value="UniProtKB-EC"/>
</dbReference>
<dbReference type="InterPro" id="IPR000719">
    <property type="entry name" value="Prot_kinase_dom"/>
</dbReference>
<evidence type="ECO:0000313" key="9">
    <source>
        <dbReference type="EMBL" id="QDU55637.1"/>
    </source>
</evidence>
<name>A0A518ALN0_9BACT</name>
<dbReference type="EC" id="2.7.11.1" evidence="9"/>
<feature type="binding site" evidence="5">
    <location>
        <position position="40"/>
    </location>
    <ligand>
        <name>ATP</name>
        <dbReference type="ChEBI" id="CHEBI:30616"/>
    </ligand>
</feature>
<evidence type="ECO:0000256" key="3">
    <source>
        <dbReference type="ARBA" id="ARBA00022777"/>
    </source>
</evidence>
<evidence type="ECO:0000259" key="8">
    <source>
        <dbReference type="PROSITE" id="PS50011"/>
    </source>
</evidence>
<dbReference type="GO" id="GO:0005524">
    <property type="term" value="F:ATP binding"/>
    <property type="evidence" value="ECO:0007669"/>
    <property type="project" value="UniProtKB-UniRule"/>
</dbReference>
<dbReference type="OrthoDB" id="9762169at2"/>
<organism evidence="9 10">
    <name type="scientific">Aeoliella mucimassa</name>
    <dbReference type="NCBI Taxonomy" id="2527972"/>
    <lineage>
        <taxon>Bacteria</taxon>
        <taxon>Pseudomonadati</taxon>
        <taxon>Planctomycetota</taxon>
        <taxon>Planctomycetia</taxon>
        <taxon>Pirellulales</taxon>
        <taxon>Lacipirellulaceae</taxon>
        <taxon>Aeoliella</taxon>
    </lineage>
</organism>
<reference evidence="9 10" key="1">
    <citation type="submission" date="2019-02" db="EMBL/GenBank/DDBJ databases">
        <title>Deep-cultivation of Planctomycetes and their phenomic and genomic characterization uncovers novel biology.</title>
        <authorList>
            <person name="Wiegand S."/>
            <person name="Jogler M."/>
            <person name="Boedeker C."/>
            <person name="Pinto D."/>
            <person name="Vollmers J."/>
            <person name="Rivas-Marin E."/>
            <person name="Kohn T."/>
            <person name="Peeters S.H."/>
            <person name="Heuer A."/>
            <person name="Rast P."/>
            <person name="Oberbeckmann S."/>
            <person name="Bunk B."/>
            <person name="Jeske O."/>
            <person name="Meyerdierks A."/>
            <person name="Storesund J.E."/>
            <person name="Kallscheuer N."/>
            <person name="Luecker S."/>
            <person name="Lage O.M."/>
            <person name="Pohl T."/>
            <person name="Merkel B.J."/>
            <person name="Hornburger P."/>
            <person name="Mueller R.-W."/>
            <person name="Bruemmer F."/>
            <person name="Labrenz M."/>
            <person name="Spormann A.M."/>
            <person name="Op den Camp H."/>
            <person name="Overmann J."/>
            <person name="Amann R."/>
            <person name="Jetten M.S.M."/>
            <person name="Mascher T."/>
            <person name="Medema M.H."/>
            <person name="Devos D.P."/>
            <person name="Kaster A.-K."/>
            <person name="Ovreas L."/>
            <person name="Rohde M."/>
            <person name="Galperin M.Y."/>
            <person name="Jogler C."/>
        </authorList>
    </citation>
    <scope>NUCLEOTIDE SEQUENCE [LARGE SCALE GENOMIC DNA]</scope>
    <source>
        <strain evidence="9 10">Pan181</strain>
    </source>
</reference>
<accession>A0A518ALN0</accession>
<keyword evidence="1 9" id="KW-0808">Transferase</keyword>
<dbReference type="PANTHER" id="PTHR43289">
    <property type="entry name" value="MITOGEN-ACTIVATED PROTEIN KINASE KINASE KINASE 20-RELATED"/>
    <property type="match status" value="1"/>
</dbReference>
<dbReference type="InterPro" id="IPR008271">
    <property type="entry name" value="Ser/Thr_kinase_AS"/>
</dbReference>
<keyword evidence="2 5" id="KW-0547">Nucleotide-binding</keyword>
<feature type="domain" description="Protein kinase" evidence="8">
    <location>
        <begin position="11"/>
        <end position="271"/>
    </location>
</feature>
<evidence type="ECO:0000256" key="6">
    <source>
        <dbReference type="SAM" id="MobiDB-lite"/>
    </source>
</evidence>
<proteinExistence type="predicted"/>
<sequence length="345" mass="37939">MSTFQEVIGEYKVVKELGSGASGAAYQAEHLESGEQVAIKVMHDRLASDPNIQNRFVREVSVLQKLDHPNIVRHIDCGLDDGRLYLVMEWVDYGTLDTVLRRRQQIGWRETVECVLQICAGLQHAHERGIIHRDLKPANLFLSTAGHVKVGDFGLARDAELHRLTMEGNTVGSCRYMAPEQIRGADKLTSACDLYAVGCLMYRMLEGRVPFDGETIIQVFENHLYKEIPKLSPNSDRPAALDTLVERLLAKHPADRPGKADEVAEALQAILDGNPVRTEFTAVTPEPQAEGDPPATADNSGPPNLTERLMSGEPGGEVRQANWGLLLAIVGAIGLIALIAWLANR</sequence>
<evidence type="ECO:0000256" key="7">
    <source>
        <dbReference type="SAM" id="Phobius"/>
    </source>
</evidence>
<dbReference type="PANTHER" id="PTHR43289:SF6">
    <property type="entry name" value="SERINE_THREONINE-PROTEIN KINASE NEKL-3"/>
    <property type="match status" value="1"/>
</dbReference>
<dbReference type="RefSeq" id="WP_145246474.1">
    <property type="nucleotide sequence ID" value="NZ_CP036278.1"/>
</dbReference>